<organism evidence="3 4">
    <name type="scientific">Chaetomium fimeti</name>
    <dbReference type="NCBI Taxonomy" id="1854472"/>
    <lineage>
        <taxon>Eukaryota</taxon>
        <taxon>Fungi</taxon>
        <taxon>Dikarya</taxon>
        <taxon>Ascomycota</taxon>
        <taxon>Pezizomycotina</taxon>
        <taxon>Sordariomycetes</taxon>
        <taxon>Sordariomycetidae</taxon>
        <taxon>Sordariales</taxon>
        <taxon>Chaetomiaceae</taxon>
        <taxon>Chaetomium</taxon>
    </lineage>
</organism>
<gene>
    <name evidence="3" type="ORF">B0H64DRAFT_409776</name>
</gene>
<feature type="transmembrane region" description="Helical" evidence="2">
    <location>
        <begin position="656"/>
        <end position="677"/>
    </location>
</feature>
<feature type="compositionally biased region" description="Polar residues" evidence="1">
    <location>
        <begin position="28"/>
        <end position="60"/>
    </location>
</feature>
<dbReference type="Gene3D" id="1.20.58.340">
    <property type="entry name" value="Magnesium transport protein CorA, transmembrane region"/>
    <property type="match status" value="1"/>
</dbReference>
<keyword evidence="2" id="KW-0472">Membrane</keyword>
<name>A0AAE0H6Y0_9PEZI</name>
<protein>
    <submittedName>
        <fullName evidence="3">Uncharacterized protein</fullName>
    </submittedName>
</protein>
<dbReference type="RefSeq" id="XP_062654596.1">
    <property type="nucleotide sequence ID" value="XM_062804739.1"/>
</dbReference>
<evidence type="ECO:0000313" key="4">
    <source>
        <dbReference type="Proteomes" id="UP001278766"/>
    </source>
</evidence>
<feature type="region of interest" description="Disordered" evidence="1">
    <location>
        <begin position="704"/>
        <end position="724"/>
    </location>
</feature>
<proteinExistence type="predicted"/>
<reference evidence="3" key="1">
    <citation type="journal article" date="2023" name="Mol. Phylogenet. Evol.">
        <title>Genome-scale phylogeny and comparative genomics of the fungal order Sordariales.</title>
        <authorList>
            <person name="Hensen N."/>
            <person name="Bonometti L."/>
            <person name="Westerberg I."/>
            <person name="Brannstrom I.O."/>
            <person name="Guillou S."/>
            <person name="Cros-Aarteil S."/>
            <person name="Calhoun S."/>
            <person name="Haridas S."/>
            <person name="Kuo A."/>
            <person name="Mondo S."/>
            <person name="Pangilinan J."/>
            <person name="Riley R."/>
            <person name="LaButti K."/>
            <person name="Andreopoulos B."/>
            <person name="Lipzen A."/>
            <person name="Chen C."/>
            <person name="Yan M."/>
            <person name="Daum C."/>
            <person name="Ng V."/>
            <person name="Clum A."/>
            <person name="Steindorff A."/>
            <person name="Ohm R.A."/>
            <person name="Martin F."/>
            <person name="Silar P."/>
            <person name="Natvig D.O."/>
            <person name="Lalanne C."/>
            <person name="Gautier V."/>
            <person name="Ament-Velasquez S.L."/>
            <person name="Kruys A."/>
            <person name="Hutchinson M.I."/>
            <person name="Powell A.J."/>
            <person name="Barry K."/>
            <person name="Miller A.N."/>
            <person name="Grigoriev I.V."/>
            <person name="Debuchy R."/>
            <person name="Gladieux P."/>
            <person name="Hiltunen Thoren M."/>
            <person name="Johannesson H."/>
        </authorList>
    </citation>
    <scope>NUCLEOTIDE SEQUENCE</scope>
    <source>
        <strain evidence="3">CBS 168.71</strain>
    </source>
</reference>
<keyword evidence="2" id="KW-1133">Transmembrane helix</keyword>
<evidence type="ECO:0000313" key="3">
    <source>
        <dbReference type="EMBL" id="KAK3291082.1"/>
    </source>
</evidence>
<sequence length="724" mass="79903">MSSDTELMPVGGEPPADARAQAVGPGSGSTSFIGTVGNSPADGTNNNEPQEQMDTSSVEGGQNYIDSFRPSRHLVPHWRNVLSPSRVASSASISLLWFGHGTGIQDRQQLRGSLHPASLAKKFTPDSSGTGSLPQAVFVRDISSGIINTLGPTFNLSPETFEAHLVQSGYTASSYSDPDPSTWPTRFLCRAHVSLQWFSVVLRKDMEPRDEFSRHQLLETGLRWSRESKRRGRAGEVTLMRHNHELHTSTNIFRREWPLSSTFRPPKRKLQGTVYDLVEIGEDDASSNSSSTEDEREESNIVAWEERVTFCWGSCSQRRCPIVFFDPLPQLVNGPGRTEPTGAGVTPFLKRPIPRRPPTLHLDSNPATLQQLGVYSNATEDACSDVEAWLEVLARDPGLAGCTTLDLQLLAVFNLVRQDTIIFLEHVDRVLDQISAGSMDETLVQEQLGHWRALLGRFQNQLPALDKSIRGFFSFPYTSEDRGPPPELITGLAALGVDFTRTVAKCEETQQGLRAEMSLLESKRGIEEAESVSRLTELAFLFIPTTFAASLFSMQVRELVESPPPVYAFIITAIVIVSVSYGLRLIQRSTVVSGLLLKTARQIRTDQKITSRDIPARKIFTWVAWKLRGRPLIIIFSCCILAAIIAPLWTREAMDLSFRAAMTGLLSCSVILAFWVFHFATSSSTSLSHGGHVTGFGRVWQRVSEDSPGDAEGGRRAPASVIHT</sequence>
<feature type="transmembrane region" description="Helical" evidence="2">
    <location>
        <begin position="632"/>
        <end position="650"/>
    </location>
</feature>
<evidence type="ECO:0000256" key="2">
    <source>
        <dbReference type="SAM" id="Phobius"/>
    </source>
</evidence>
<feature type="region of interest" description="Disordered" evidence="1">
    <location>
        <begin position="1"/>
        <end position="65"/>
    </location>
</feature>
<dbReference type="EMBL" id="JAUEPN010000010">
    <property type="protein sequence ID" value="KAK3291082.1"/>
    <property type="molecule type" value="Genomic_DNA"/>
</dbReference>
<feature type="transmembrane region" description="Helical" evidence="2">
    <location>
        <begin position="566"/>
        <end position="586"/>
    </location>
</feature>
<dbReference type="AlphaFoldDB" id="A0AAE0H6Y0"/>
<reference evidence="3" key="2">
    <citation type="submission" date="2023-06" db="EMBL/GenBank/DDBJ databases">
        <authorList>
            <consortium name="Lawrence Berkeley National Laboratory"/>
            <person name="Haridas S."/>
            <person name="Hensen N."/>
            <person name="Bonometti L."/>
            <person name="Westerberg I."/>
            <person name="Brannstrom I.O."/>
            <person name="Guillou S."/>
            <person name="Cros-Aarteil S."/>
            <person name="Calhoun S."/>
            <person name="Kuo A."/>
            <person name="Mondo S."/>
            <person name="Pangilinan J."/>
            <person name="Riley R."/>
            <person name="Labutti K."/>
            <person name="Andreopoulos B."/>
            <person name="Lipzen A."/>
            <person name="Chen C."/>
            <person name="Yanf M."/>
            <person name="Daum C."/>
            <person name="Ng V."/>
            <person name="Clum A."/>
            <person name="Steindorff A."/>
            <person name="Ohm R."/>
            <person name="Martin F."/>
            <person name="Silar P."/>
            <person name="Natvig D."/>
            <person name="Lalanne C."/>
            <person name="Gautier V."/>
            <person name="Ament-Velasquez S.L."/>
            <person name="Kruys A."/>
            <person name="Hutchinson M.I."/>
            <person name="Powell A.J."/>
            <person name="Barry K."/>
            <person name="Miller A.N."/>
            <person name="Grigoriev I.V."/>
            <person name="Debuchy R."/>
            <person name="Gladieux P."/>
            <person name="Thoren M.H."/>
            <person name="Johannesson H."/>
        </authorList>
    </citation>
    <scope>NUCLEOTIDE SEQUENCE</scope>
    <source>
        <strain evidence="3">CBS 168.71</strain>
    </source>
</reference>
<dbReference type="Proteomes" id="UP001278766">
    <property type="component" value="Unassembled WGS sequence"/>
</dbReference>
<keyword evidence="2" id="KW-0812">Transmembrane</keyword>
<accession>A0AAE0H6Y0</accession>
<evidence type="ECO:0000256" key="1">
    <source>
        <dbReference type="SAM" id="MobiDB-lite"/>
    </source>
</evidence>
<keyword evidence="4" id="KW-1185">Reference proteome</keyword>
<comment type="caution">
    <text evidence="3">The sequence shown here is derived from an EMBL/GenBank/DDBJ whole genome shotgun (WGS) entry which is preliminary data.</text>
</comment>
<dbReference type="GeneID" id="87841687"/>